<accession>A0A396JEB9</accession>
<dbReference type="Gramene" id="rna11644">
    <property type="protein sequence ID" value="RHN75434.1"/>
    <property type="gene ID" value="gene11644"/>
</dbReference>
<name>A0A396JEB9_MEDTR</name>
<sequence length="49" mass="5635">MSLLEHRPLCRLLLNCSQSVWLLVKMTLVKREPFGLDLDQLSQIQITGP</sequence>
<evidence type="ECO:0000313" key="1">
    <source>
        <dbReference type="EMBL" id="RHN75434.1"/>
    </source>
</evidence>
<comment type="caution">
    <text evidence="1">The sequence shown here is derived from an EMBL/GenBank/DDBJ whole genome shotgun (WGS) entry which is preliminary data.</text>
</comment>
<organism evidence="1">
    <name type="scientific">Medicago truncatula</name>
    <name type="common">Barrel medic</name>
    <name type="synonym">Medicago tribuloides</name>
    <dbReference type="NCBI Taxonomy" id="3880"/>
    <lineage>
        <taxon>Eukaryota</taxon>
        <taxon>Viridiplantae</taxon>
        <taxon>Streptophyta</taxon>
        <taxon>Embryophyta</taxon>
        <taxon>Tracheophyta</taxon>
        <taxon>Spermatophyta</taxon>
        <taxon>Magnoliopsida</taxon>
        <taxon>eudicotyledons</taxon>
        <taxon>Gunneridae</taxon>
        <taxon>Pentapetalae</taxon>
        <taxon>rosids</taxon>
        <taxon>fabids</taxon>
        <taxon>Fabales</taxon>
        <taxon>Fabaceae</taxon>
        <taxon>Papilionoideae</taxon>
        <taxon>50 kb inversion clade</taxon>
        <taxon>NPAAA clade</taxon>
        <taxon>Hologalegina</taxon>
        <taxon>IRL clade</taxon>
        <taxon>Trifolieae</taxon>
        <taxon>Medicago</taxon>
    </lineage>
</organism>
<reference evidence="1" key="1">
    <citation type="journal article" date="2018" name="Nat. Plants">
        <title>Whole-genome landscape of Medicago truncatula symbiotic genes.</title>
        <authorList>
            <person name="Pecrix Y."/>
            <person name="Gamas P."/>
            <person name="Carrere S."/>
        </authorList>
    </citation>
    <scope>NUCLEOTIDE SEQUENCE</scope>
    <source>
        <tissue evidence="1">Leaves</tissue>
    </source>
</reference>
<dbReference type="AlphaFoldDB" id="A0A396JEB9"/>
<dbReference type="EMBL" id="PSQE01000002">
    <property type="protein sequence ID" value="RHN75434.1"/>
    <property type="molecule type" value="Genomic_DNA"/>
</dbReference>
<proteinExistence type="predicted"/>
<protein>
    <submittedName>
        <fullName evidence="1">Uncharacterized protein</fullName>
    </submittedName>
</protein>
<gene>
    <name evidence="1" type="ORF">MtrunA17_Chr2g0321221</name>
</gene>
<dbReference type="Proteomes" id="UP000265566">
    <property type="component" value="Chromosome 2"/>
</dbReference>